<sequence>MWKKGRGEKKRKGGKKDEENEKDENKNYAFYSFRRVNFIHFGSSCKNTLPDFSVEISDNKSFEKWHEEKVIHP</sequence>
<evidence type="ECO:0000313" key="3">
    <source>
        <dbReference type="Proteomes" id="UP000886998"/>
    </source>
</evidence>
<feature type="compositionally biased region" description="Basic residues" evidence="1">
    <location>
        <begin position="1"/>
        <end position="14"/>
    </location>
</feature>
<accession>A0A8X6X0D7</accession>
<comment type="caution">
    <text evidence="2">The sequence shown here is derived from an EMBL/GenBank/DDBJ whole genome shotgun (WGS) entry which is preliminary data.</text>
</comment>
<dbReference type="AlphaFoldDB" id="A0A8X6X0D7"/>
<evidence type="ECO:0000313" key="2">
    <source>
        <dbReference type="EMBL" id="GFY43754.1"/>
    </source>
</evidence>
<name>A0A8X6X0D7_9ARAC</name>
<feature type="region of interest" description="Disordered" evidence="1">
    <location>
        <begin position="1"/>
        <end position="22"/>
    </location>
</feature>
<keyword evidence="3" id="KW-1185">Reference proteome</keyword>
<proteinExistence type="predicted"/>
<gene>
    <name evidence="2" type="ORF">TNIN_409381</name>
</gene>
<evidence type="ECO:0000256" key="1">
    <source>
        <dbReference type="SAM" id="MobiDB-lite"/>
    </source>
</evidence>
<dbReference type="EMBL" id="BMAV01003841">
    <property type="protein sequence ID" value="GFY43754.1"/>
    <property type="molecule type" value="Genomic_DNA"/>
</dbReference>
<protein>
    <submittedName>
        <fullName evidence="2">Uncharacterized protein</fullName>
    </submittedName>
</protein>
<organism evidence="2 3">
    <name type="scientific">Trichonephila inaurata madagascariensis</name>
    <dbReference type="NCBI Taxonomy" id="2747483"/>
    <lineage>
        <taxon>Eukaryota</taxon>
        <taxon>Metazoa</taxon>
        <taxon>Ecdysozoa</taxon>
        <taxon>Arthropoda</taxon>
        <taxon>Chelicerata</taxon>
        <taxon>Arachnida</taxon>
        <taxon>Araneae</taxon>
        <taxon>Araneomorphae</taxon>
        <taxon>Entelegynae</taxon>
        <taxon>Araneoidea</taxon>
        <taxon>Nephilidae</taxon>
        <taxon>Trichonephila</taxon>
        <taxon>Trichonephila inaurata</taxon>
    </lineage>
</organism>
<reference evidence="2" key="1">
    <citation type="submission" date="2020-08" db="EMBL/GenBank/DDBJ databases">
        <title>Multicomponent nature underlies the extraordinary mechanical properties of spider dragline silk.</title>
        <authorList>
            <person name="Kono N."/>
            <person name="Nakamura H."/>
            <person name="Mori M."/>
            <person name="Yoshida Y."/>
            <person name="Ohtoshi R."/>
            <person name="Malay A.D."/>
            <person name="Moran D.A.P."/>
            <person name="Tomita M."/>
            <person name="Numata K."/>
            <person name="Arakawa K."/>
        </authorList>
    </citation>
    <scope>NUCLEOTIDE SEQUENCE</scope>
</reference>
<dbReference type="Proteomes" id="UP000886998">
    <property type="component" value="Unassembled WGS sequence"/>
</dbReference>